<dbReference type="Pfam" id="PF04116">
    <property type="entry name" value="FA_hydroxylase"/>
    <property type="match status" value="1"/>
</dbReference>
<keyword evidence="4 5" id="KW-0472">Membrane</keyword>
<evidence type="ECO:0000256" key="4">
    <source>
        <dbReference type="ARBA" id="ARBA00023136"/>
    </source>
</evidence>
<dbReference type="GO" id="GO:0005506">
    <property type="term" value="F:iron ion binding"/>
    <property type="evidence" value="ECO:0007669"/>
    <property type="project" value="InterPro"/>
</dbReference>
<evidence type="ECO:0000256" key="5">
    <source>
        <dbReference type="SAM" id="Phobius"/>
    </source>
</evidence>
<evidence type="ECO:0000259" key="6">
    <source>
        <dbReference type="Pfam" id="PF04116"/>
    </source>
</evidence>
<comment type="caution">
    <text evidence="7">The sequence shown here is derived from an EMBL/GenBank/DDBJ whole genome shotgun (WGS) entry which is preliminary data.</text>
</comment>
<dbReference type="Proteomes" id="UP001153069">
    <property type="component" value="Unassembled WGS sequence"/>
</dbReference>
<keyword evidence="8" id="KW-1185">Reference proteome</keyword>
<dbReference type="PANTHER" id="PTHR11863">
    <property type="entry name" value="STEROL DESATURASE"/>
    <property type="match status" value="1"/>
</dbReference>
<comment type="subcellular location">
    <subcellularLocation>
        <location evidence="1">Membrane</location>
    </subcellularLocation>
</comment>
<dbReference type="GO" id="GO:0016491">
    <property type="term" value="F:oxidoreductase activity"/>
    <property type="evidence" value="ECO:0007669"/>
    <property type="project" value="InterPro"/>
</dbReference>
<sequence length="161" mass="18500">MAFTPGAVWRTMAPPNLNFWLIAKVSMFSSLFTEITFYAMHRIMHMKKSKNPIVKYLCKCHKIHHMVDSRQLKSHDAVRVHFVETIFNVIGILGGPLLMGCHPMVTLSSFTFTVANAFISHTDYFDFHNSNHILHHKRSDCNYGLTGMMDYIFGTGRTESK</sequence>
<feature type="domain" description="Fatty acid hydroxylase" evidence="6">
    <location>
        <begin position="29"/>
        <end position="155"/>
    </location>
</feature>
<dbReference type="OrthoDB" id="1658724at2759"/>
<evidence type="ECO:0000256" key="2">
    <source>
        <dbReference type="ARBA" id="ARBA00022692"/>
    </source>
</evidence>
<accession>A0A9N8EEA8</accession>
<keyword evidence="3 5" id="KW-1133">Transmembrane helix</keyword>
<evidence type="ECO:0000256" key="3">
    <source>
        <dbReference type="ARBA" id="ARBA00022989"/>
    </source>
</evidence>
<dbReference type="EMBL" id="CAICTM010000949">
    <property type="protein sequence ID" value="CAB9518634.1"/>
    <property type="molecule type" value="Genomic_DNA"/>
</dbReference>
<evidence type="ECO:0000313" key="8">
    <source>
        <dbReference type="Proteomes" id="UP001153069"/>
    </source>
</evidence>
<feature type="transmembrane region" description="Helical" evidence="5">
    <location>
        <begin position="20"/>
        <end position="40"/>
    </location>
</feature>
<organism evidence="7 8">
    <name type="scientific">Seminavis robusta</name>
    <dbReference type="NCBI Taxonomy" id="568900"/>
    <lineage>
        <taxon>Eukaryota</taxon>
        <taxon>Sar</taxon>
        <taxon>Stramenopiles</taxon>
        <taxon>Ochrophyta</taxon>
        <taxon>Bacillariophyta</taxon>
        <taxon>Bacillariophyceae</taxon>
        <taxon>Bacillariophycidae</taxon>
        <taxon>Naviculales</taxon>
        <taxon>Naviculaceae</taxon>
        <taxon>Seminavis</taxon>
    </lineage>
</organism>
<evidence type="ECO:0000313" key="7">
    <source>
        <dbReference type="EMBL" id="CAB9518634.1"/>
    </source>
</evidence>
<dbReference type="InterPro" id="IPR006694">
    <property type="entry name" value="Fatty_acid_hydroxylase"/>
</dbReference>
<dbReference type="AlphaFoldDB" id="A0A9N8EEA8"/>
<keyword evidence="2 5" id="KW-0812">Transmembrane</keyword>
<protein>
    <submittedName>
        <fullName evidence="7">C-4 methylsterol oxidase</fullName>
    </submittedName>
</protein>
<reference evidence="7" key="1">
    <citation type="submission" date="2020-06" db="EMBL/GenBank/DDBJ databases">
        <authorList>
            <consortium name="Plant Systems Biology data submission"/>
        </authorList>
    </citation>
    <scope>NUCLEOTIDE SEQUENCE</scope>
    <source>
        <strain evidence="7">D6</strain>
    </source>
</reference>
<dbReference type="GO" id="GO:0008610">
    <property type="term" value="P:lipid biosynthetic process"/>
    <property type="evidence" value="ECO:0007669"/>
    <property type="project" value="InterPro"/>
</dbReference>
<proteinExistence type="predicted"/>
<dbReference type="InterPro" id="IPR050307">
    <property type="entry name" value="Sterol_Desaturase_Related"/>
</dbReference>
<gene>
    <name evidence="7" type="ORF">SEMRO_951_G223820.1</name>
</gene>
<dbReference type="GO" id="GO:0016020">
    <property type="term" value="C:membrane"/>
    <property type="evidence" value="ECO:0007669"/>
    <property type="project" value="UniProtKB-SubCell"/>
</dbReference>
<name>A0A9N8EEA8_9STRA</name>
<evidence type="ECO:0000256" key="1">
    <source>
        <dbReference type="ARBA" id="ARBA00004370"/>
    </source>
</evidence>